<evidence type="ECO:0000313" key="11">
    <source>
        <dbReference type="EMBL" id="KAG5421455.1"/>
    </source>
</evidence>
<dbReference type="EMBL" id="JAEOAQ010000001">
    <property type="protein sequence ID" value="KAG5421455.1"/>
    <property type="molecule type" value="Genomic_DNA"/>
</dbReference>
<name>A0A8H7ZK81_9ASCO</name>
<dbReference type="Proteomes" id="UP000669133">
    <property type="component" value="Unassembled WGS sequence"/>
</dbReference>
<dbReference type="PANTHER" id="PTHR37787:SF1">
    <property type="entry name" value="BIOGENESIS OF LYSOSOME-RELATED ORGANELLES COMPLEX 1 SUBUNIT KXD1"/>
    <property type="match status" value="1"/>
</dbReference>
<evidence type="ECO:0000256" key="2">
    <source>
        <dbReference type="ARBA" id="ARBA00004177"/>
    </source>
</evidence>
<evidence type="ECO:0000256" key="7">
    <source>
        <dbReference type="ARBA" id="ARBA00029808"/>
    </source>
</evidence>
<comment type="function">
    <text evidence="1">Component of the biogenesis of lysosome-related organelles complex-1 (BLOC-1) involved in endosomal cargo sorting.</text>
</comment>
<evidence type="ECO:0000256" key="6">
    <source>
        <dbReference type="ARBA" id="ARBA00022753"/>
    </source>
</evidence>
<feature type="compositionally biased region" description="Basic and acidic residues" evidence="9">
    <location>
        <begin position="1"/>
        <end position="18"/>
    </location>
</feature>
<comment type="subcellular location">
    <subcellularLocation>
        <location evidence="2">Endosome</location>
    </subcellularLocation>
</comment>
<dbReference type="GeneID" id="93649175"/>
<evidence type="ECO:0000256" key="4">
    <source>
        <dbReference type="ARBA" id="ARBA00016207"/>
    </source>
</evidence>
<proteinExistence type="inferred from homology"/>
<feature type="domain" description="KxDL" evidence="10">
    <location>
        <begin position="75"/>
        <end position="156"/>
    </location>
</feature>
<dbReference type="OrthoDB" id="4089816at2759"/>
<evidence type="ECO:0000256" key="9">
    <source>
        <dbReference type="SAM" id="MobiDB-lite"/>
    </source>
</evidence>
<dbReference type="AlphaFoldDB" id="A0A8H7ZK81"/>
<evidence type="ECO:0000256" key="8">
    <source>
        <dbReference type="SAM" id="Coils"/>
    </source>
</evidence>
<evidence type="ECO:0000256" key="5">
    <source>
        <dbReference type="ARBA" id="ARBA00022448"/>
    </source>
</evidence>
<feature type="region of interest" description="Disordered" evidence="9">
    <location>
        <begin position="1"/>
        <end position="41"/>
    </location>
</feature>
<organism evidence="11 12">
    <name type="scientific">Candida metapsilosis</name>
    <dbReference type="NCBI Taxonomy" id="273372"/>
    <lineage>
        <taxon>Eukaryota</taxon>
        <taxon>Fungi</taxon>
        <taxon>Dikarya</taxon>
        <taxon>Ascomycota</taxon>
        <taxon>Saccharomycotina</taxon>
        <taxon>Pichiomycetes</taxon>
        <taxon>Debaryomycetaceae</taxon>
        <taxon>Candida/Lodderomyces clade</taxon>
        <taxon>Candida</taxon>
    </lineage>
</organism>
<dbReference type="GO" id="GO:0032880">
    <property type="term" value="P:regulation of protein localization"/>
    <property type="evidence" value="ECO:0007669"/>
    <property type="project" value="TreeGrafter"/>
</dbReference>
<protein>
    <recommendedName>
        <fullName evidence="4">Biogenesis of lysosome-related organelles complex 1 subunit KXD1</fullName>
    </recommendedName>
    <alternativeName>
        <fullName evidence="7">KxDL homolog</fullName>
    </alternativeName>
</protein>
<feature type="coiled-coil region" evidence="8">
    <location>
        <begin position="95"/>
        <end position="158"/>
    </location>
</feature>
<dbReference type="Pfam" id="PF10241">
    <property type="entry name" value="KxDL"/>
    <property type="match status" value="1"/>
</dbReference>
<evidence type="ECO:0000256" key="3">
    <source>
        <dbReference type="ARBA" id="ARBA00005913"/>
    </source>
</evidence>
<evidence type="ECO:0000256" key="1">
    <source>
        <dbReference type="ARBA" id="ARBA00002069"/>
    </source>
</evidence>
<feature type="compositionally biased region" description="Acidic residues" evidence="9">
    <location>
        <begin position="19"/>
        <end position="38"/>
    </location>
</feature>
<dbReference type="GO" id="GO:0031083">
    <property type="term" value="C:BLOC-1 complex"/>
    <property type="evidence" value="ECO:0007669"/>
    <property type="project" value="TreeGrafter"/>
</dbReference>
<dbReference type="GO" id="GO:0007032">
    <property type="term" value="P:endosome organization"/>
    <property type="evidence" value="ECO:0007669"/>
    <property type="project" value="TreeGrafter"/>
</dbReference>
<sequence>MIHEDENPKDGKVIRNEQESNDLVDDDDDELTSDDEYVSSDQENLTIDESTNHLNSQFHDLSNLGNHAKYLSNSILSSLDSGDVDKALVFEAQISGNLNNENQKLLEKTRLLQEKLATIQSLCDAYFGIKDSTKSSRVEKLRSDISVIEKRLERLKCGRQNSFPASLIKGQEPGVIEEYPVEYYEARDKIIERAQE</sequence>
<keyword evidence="6" id="KW-0967">Endosome</keyword>
<keyword evidence="8" id="KW-0175">Coiled coil</keyword>
<comment type="similarity">
    <text evidence="3">Belongs to the KXD1 family.</text>
</comment>
<dbReference type="PANTHER" id="PTHR37787">
    <property type="entry name" value="BIOGENESIS OF LYSOSOME-RELATED ORGANELLES COMPLEX 1 SUBUNIT KXD1"/>
    <property type="match status" value="1"/>
</dbReference>
<comment type="caution">
    <text evidence="11">The sequence shown here is derived from an EMBL/GenBank/DDBJ whole genome shotgun (WGS) entry which is preliminary data.</text>
</comment>
<gene>
    <name evidence="11" type="ORF">I9W82_000546</name>
</gene>
<evidence type="ECO:0000313" key="12">
    <source>
        <dbReference type="Proteomes" id="UP000669133"/>
    </source>
</evidence>
<dbReference type="RefSeq" id="XP_067550571.1">
    <property type="nucleotide sequence ID" value="XM_067694638.1"/>
</dbReference>
<evidence type="ECO:0000259" key="10">
    <source>
        <dbReference type="Pfam" id="PF10241"/>
    </source>
</evidence>
<dbReference type="GO" id="GO:0005768">
    <property type="term" value="C:endosome"/>
    <property type="evidence" value="ECO:0007669"/>
    <property type="project" value="UniProtKB-SubCell"/>
</dbReference>
<keyword evidence="12" id="KW-1185">Reference proteome</keyword>
<dbReference type="InterPro" id="IPR019371">
    <property type="entry name" value="KxDL_dom"/>
</dbReference>
<dbReference type="InterPro" id="IPR051390">
    <property type="entry name" value="BLOC-1_subunit_KXD1"/>
</dbReference>
<keyword evidence="5" id="KW-0813">Transport</keyword>
<accession>A0A8H7ZK81</accession>
<reference evidence="11 12" key="1">
    <citation type="submission" date="2020-12" db="EMBL/GenBank/DDBJ databases">
        <title>Effect of drift, selection, and recombination on the evolution of hybrid genomes in Candida yeast pathogens.</title>
        <authorList>
            <person name="Mixao V."/>
            <person name="Ksiezopolska E."/>
            <person name="Saus E."/>
            <person name="Boekhout T."/>
            <person name="Gacser A."/>
            <person name="Gabaldon T."/>
        </authorList>
    </citation>
    <scope>NUCLEOTIDE SEQUENCE [LARGE SCALE GENOMIC DNA]</scope>
    <source>
        <strain evidence="11 12">BP57</strain>
    </source>
</reference>